<feature type="domain" description="NACHT" evidence="1">
    <location>
        <begin position="228"/>
        <end position="363"/>
    </location>
</feature>
<dbReference type="PANTHER" id="PTHR47691:SF3">
    <property type="entry name" value="HTH-TYPE TRANSCRIPTIONAL REGULATOR RV0890C-RELATED"/>
    <property type="match status" value="1"/>
</dbReference>
<gene>
    <name evidence="2" type="ORF">MVEN_01376600</name>
</gene>
<dbReference type="EMBL" id="JACAZI010000011">
    <property type="protein sequence ID" value="KAF7348590.1"/>
    <property type="molecule type" value="Genomic_DNA"/>
</dbReference>
<accession>A0A8H6XYL3</accession>
<evidence type="ECO:0000259" key="1">
    <source>
        <dbReference type="Pfam" id="PF05729"/>
    </source>
</evidence>
<proteinExistence type="predicted"/>
<dbReference type="Pfam" id="PF05729">
    <property type="entry name" value="NACHT"/>
    <property type="match status" value="1"/>
</dbReference>
<evidence type="ECO:0000313" key="2">
    <source>
        <dbReference type="EMBL" id="KAF7348590.1"/>
    </source>
</evidence>
<dbReference type="PANTHER" id="PTHR47691">
    <property type="entry name" value="REGULATOR-RELATED"/>
    <property type="match status" value="1"/>
</dbReference>
<dbReference type="GO" id="GO:0043531">
    <property type="term" value="F:ADP binding"/>
    <property type="evidence" value="ECO:0007669"/>
    <property type="project" value="InterPro"/>
</dbReference>
<dbReference type="InterPro" id="IPR007111">
    <property type="entry name" value="NACHT_NTPase"/>
</dbReference>
<dbReference type="InterPro" id="IPR059179">
    <property type="entry name" value="MLKL-like_MCAfunc"/>
</dbReference>
<dbReference type="CDD" id="cd21037">
    <property type="entry name" value="MLKL_NTD"/>
    <property type="match status" value="1"/>
</dbReference>
<dbReference type="Proteomes" id="UP000620124">
    <property type="component" value="Unassembled WGS sequence"/>
</dbReference>
<reference evidence="2" key="1">
    <citation type="submission" date="2020-05" db="EMBL/GenBank/DDBJ databases">
        <title>Mycena genomes resolve the evolution of fungal bioluminescence.</title>
        <authorList>
            <person name="Tsai I.J."/>
        </authorList>
    </citation>
    <scope>NUCLEOTIDE SEQUENCE</scope>
    <source>
        <strain evidence="2">CCC161011</strain>
    </source>
</reference>
<dbReference type="SUPFAM" id="SSF52540">
    <property type="entry name" value="P-loop containing nucleoside triphosphate hydrolases"/>
    <property type="match status" value="1"/>
</dbReference>
<name>A0A8H6XYL3_9AGAR</name>
<comment type="caution">
    <text evidence="2">The sequence shown here is derived from an EMBL/GenBank/DDBJ whole genome shotgun (WGS) entry which is preliminary data.</text>
</comment>
<evidence type="ECO:0000313" key="3">
    <source>
        <dbReference type="Proteomes" id="UP000620124"/>
    </source>
</evidence>
<dbReference type="Gene3D" id="1.25.40.10">
    <property type="entry name" value="Tetratricopeptide repeat domain"/>
    <property type="match status" value="2"/>
</dbReference>
<keyword evidence="3" id="KW-1185">Reference proteome</keyword>
<sequence>MQKSKQNSSISEVLKYATITAEILRDFTQATHIPFAHDAAETSLRVLGEINGMKTNQGMLLRIVELIHRLLCLVVHMCLAQQGGLPMTVSDYIGHLVKTLQKIHTSVQLQQELGKIQRLIRQHEIGVQLRIYEVELQTILDDFKMRNDVSRATDLVELELDAQQRHRELMAFLAAQEDRSSLESPVSFQESISSSIVSVLPPIPKIMHGRNSELIQIVNILQIQPAYSAILGPGGMGKTTLAVAALHDPKIISIYEHRHFISCESAFQKSRLVNIIAAHLGLEPSKHLSKAIISHLSNCGPTLLVVDNLETLWEEAESRAEVEELLSLLSEVRQLSLLITMRGAERPAKIKWTRPFLAPLEPLDPSASRQTFIEIADVPAREEESDLEELLKLSGNLPLAVCLMAAVASHEGYSNTLRRWKIENIALLSDGHDKRSNLETSITLSLSSPRLYVPNAKNLLILLSFLPDGLSEVDMLSQEALDIPNVLKCRTALLRTSLAYMEQGRLKALSPVRQYMKRGYPPPLDGLERLRRHWDGLLTLWKSHRELSSSCELALRLIQNLSNINSVFQVALSRRLSGEEKNRLMHSILSLDLFSQNVLKDKSPLAQLVIDHIQSSGDRRLHWEHICCCLDVADYYNLTPSQADVLIQEGIYYYEQERDPSARFEFYKVAARYHYLSGNLPKALQFNKLGTTATEKQHIREKLEAIKSTVDLRRTSIMHSVSGQDLAEKQATSYWTIARLRHASDLCKLGRDILATYGQESSSREVNMLDIEAGVKFEKSEYEEARMLYQGVVRMTDHDRHPYFHANSLLNLVKIDQTMGRDEAYILRGLAVARQAVERLNWRQGMLFCERVMAGVYLARGDIAAAREEYARCYQACRRAFMLPGVTQCLEMLGDFRYGMSDFQSTFHWAGVYLAVVRVYSDVVPTYQALRCLGDIFLAEGDTETALNIFYAVLKGVTEMDIHRRRADCMVRIGDILMARGNAREARKMWHDAHSLFIRSSQRKDAASIDVRLAQFVDG</sequence>
<dbReference type="InterPro" id="IPR027417">
    <property type="entry name" value="P-loop_NTPase"/>
</dbReference>
<protein>
    <submittedName>
        <fullName evidence="2">NB-ARC domain-containing protein</fullName>
    </submittedName>
</protein>
<organism evidence="2 3">
    <name type="scientific">Mycena venus</name>
    <dbReference type="NCBI Taxonomy" id="2733690"/>
    <lineage>
        <taxon>Eukaryota</taxon>
        <taxon>Fungi</taxon>
        <taxon>Dikarya</taxon>
        <taxon>Basidiomycota</taxon>
        <taxon>Agaricomycotina</taxon>
        <taxon>Agaricomycetes</taxon>
        <taxon>Agaricomycetidae</taxon>
        <taxon>Agaricales</taxon>
        <taxon>Marasmiineae</taxon>
        <taxon>Mycenaceae</taxon>
        <taxon>Mycena</taxon>
    </lineage>
</organism>
<dbReference type="InterPro" id="IPR011990">
    <property type="entry name" value="TPR-like_helical_dom_sf"/>
</dbReference>
<dbReference type="Gene3D" id="3.40.50.300">
    <property type="entry name" value="P-loop containing nucleotide triphosphate hydrolases"/>
    <property type="match status" value="1"/>
</dbReference>
<dbReference type="OrthoDB" id="3009949at2759"/>
<dbReference type="AlphaFoldDB" id="A0A8H6XYL3"/>
<dbReference type="SUPFAM" id="SSF48452">
    <property type="entry name" value="TPR-like"/>
    <property type="match status" value="1"/>
</dbReference>